<reference evidence="1 2" key="1">
    <citation type="journal article" date="2020" name="ISME J.">
        <title>Comparative genomics reveals insights into cyanobacterial evolution and habitat adaptation.</title>
        <authorList>
            <person name="Chen M.Y."/>
            <person name="Teng W.K."/>
            <person name="Zhao L."/>
            <person name="Hu C.X."/>
            <person name="Zhou Y.K."/>
            <person name="Han B.P."/>
            <person name="Song L.R."/>
            <person name="Shu W.S."/>
        </authorList>
    </citation>
    <scope>NUCLEOTIDE SEQUENCE [LARGE SCALE GENOMIC DNA]</scope>
    <source>
        <strain evidence="1 2">FACHB-3921</strain>
    </source>
</reference>
<keyword evidence="2" id="KW-1185">Reference proteome</keyword>
<proteinExistence type="predicted"/>
<dbReference type="EMBL" id="JACJQL010000064">
    <property type="protein sequence ID" value="MBD2254766.1"/>
    <property type="molecule type" value="Genomic_DNA"/>
</dbReference>
<evidence type="ECO:0000313" key="1">
    <source>
        <dbReference type="EMBL" id="MBD2254766.1"/>
    </source>
</evidence>
<gene>
    <name evidence="1" type="ORF">H6G14_26385</name>
</gene>
<accession>A0ABR8BLG7</accession>
<protein>
    <submittedName>
        <fullName evidence="1">Uncharacterized protein</fullName>
    </submittedName>
</protein>
<name>A0ABR8BLG7_9NOSO</name>
<comment type="caution">
    <text evidence="1">The sequence shown here is derived from an EMBL/GenBank/DDBJ whole genome shotgun (WGS) entry which is preliminary data.</text>
</comment>
<sequence length="213" mass="23935">MLYAGSGCHILSDTGVSYQLADSRLKAIIREWLSLRTVSLKQVTNRNGGLTPGELKHKFGSDTGLYCFSGTMLGCVLEFGGLVKQINGLIPYLKTNLKLDKSTSLKKYYEYIDLDSEEEEVDSSKRCSAAKYYTTSFPCHVFKEHFGDGSNTYSEMVDDWERFTNIGVKISEVGVRKVYCHIPDHFVENLPSFIQPWMPVPVNIVSPSAIYFG</sequence>
<evidence type="ECO:0000313" key="2">
    <source>
        <dbReference type="Proteomes" id="UP000621307"/>
    </source>
</evidence>
<organism evidence="1 2">
    <name type="scientific">Nostoc parmelioides FACHB-3921</name>
    <dbReference type="NCBI Taxonomy" id="2692909"/>
    <lineage>
        <taxon>Bacteria</taxon>
        <taxon>Bacillati</taxon>
        <taxon>Cyanobacteriota</taxon>
        <taxon>Cyanophyceae</taxon>
        <taxon>Nostocales</taxon>
        <taxon>Nostocaceae</taxon>
        <taxon>Nostoc</taxon>
    </lineage>
</organism>
<dbReference type="RefSeq" id="WP_190571169.1">
    <property type="nucleotide sequence ID" value="NZ_JACJQL010000064.1"/>
</dbReference>
<dbReference type="Proteomes" id="UP000621307">
    <property type="component" value="Unassembled WGS sequence"/>
</dbReference>